<proteinExistence type="predicted"/>
<gene>
    <name evidence="1" type="ORF">RM519_00465</name>
</gene>
<keyword evidence="2" id="KW-1185">Reference proteome</keyword>
<dbReference type="SUPFAM" id="SSF82185">
    <property type="entry name" value="Histone H3 K4-specific methyltransferase SET7/9 N-terminal domain"/>
    <property type="match status" value="2"/>
</dbReference>
<name>A0ABU2Y0L2_9FLAO</name>
<dbReference type="Pfam" id="PF07661">
    <property type="entry name" value="MORN_2"/>
    <property type="match status" value="4"/>
</dbReference>
<dbReference type="Proteomes" id="UP001252186">
    <property type="component" value="Unassembled WGS sequence"/>
</dbReference>
<protein>
    <submittedName>
        <fullName evidence="1">Toxin-antitoxin system YwqK family antitoxin</fullName>
    </submittedName>
</protein>
<reference evidence="1 2" key="1">
    <citation type="submission" date="2023-09" db="EMBL/GenBank/DDBJ databases">
        <authorList>
            <person name="Rey-Velasco X."/>
        </authorList>
    </citation>
    <scope>NUCLEOTIDE SEQUENCE [LARGE SCALE GENOMIC DNA]</scope>
    <source>
        <strain evidence="1 2">P050</strain>
    </source>
</reference>
<comment type="caution">
    <text evidence="1">The sequence shown here is derived from an EMBL/GenBank/DDBJ whole genome shotgun (WGS) entry which is preliminary data.</text>
</comment>
<dbReference type="InterPro" id="IPR011652">
    <property type="entry name" value="MORN_2"/>
</dbReference>
<dbReference type="PANTHER" id="PTHR33706:SF1">
    <property type="entry name" value="TPR REPEAT PROTEIN"/>
    <property type="match status" value="1"/>
</dbReference>
<accession>A0ABU2Y0L2</accession>
<evidence type="ECO:0000313" key="2">
    <source>
        <dbReference type="Proteomes" id="UP001252186"/>
    </source>
</evidence>
<evidence type="ECO:0000313" key="1">
    <source>
        <dbReference type="EMBL" id="MDT0551704.1"/>
    </source>
</evidence>
<dbReference type="EMBL" id="JAVRHV010000001">
    <property type="protein sequence ID" value="MDT0551704.1"/>
    <property type="molecule type" value="Genomic_DNA"/>
</dbReference>
<dbReference type="Gene3D" id="2.20.110.10">
    <property type="entry name" value="Histone H3 K4-specific methyltransferase SET7/9 N-terminal domain"/>
    <property type="match status" value="3"/>
</dbReference>
<dbReference type="PANTHER" id="PTHR33706">
    <property type="entry name" value="MORN VARIANT REPEAT PROTEIN"/>
    <property type="match status" value="1"/>
</dbReference>
<organism evidence="1 2">
    <name type="scientific">Urechidicola vernalis</name>
    <dbReference type="NCBI Taxonomy" id="3075600"/>
    <lineage>
        <taxon>Bacteria</taxon>
        <taxon>Pseudomonadati</taxon>
        <taxon>Bacteroidota</taxon>
        <taxon>Flavobacteriia</taxon>
        <taxon>Flavobacteriales</taxon>
        <taxon>Flavobacteriaceae</taxon>
        <taxon>Urechidicola</taxon>
    </lineage>
</organism>
<sequence>MKKITLLILILQLGLYSIYGQDINQVNSDGERHGLWKKYYPNKRIRYEGTFENGKEVGVFKFYSMNSSDNPMVIRTFAVDSGESLVQFFTAKGVLESEGKIIDKQRIGKWLYFHKDGKTVMIEENYENGKLSGEYKLFYENKKLTKLTHYQNGREHGNCKQYSDSGILIEDVNYVQGQLHGPAIYYETSGQLKQKGSYEEDLRVGVWEIYKDGQLFSSKVVPTVKD</sequence>
<dbReference type="RefSeq" id="WP_311591488.1">
    <property type="nucleotide sequence ID" value="NZ_JAVRHV010000001.1"/>
</dbReference>